<feature type="transmembrane region" description="Helical" evidence="1">
    <location>
        <begin position="102"/>
        <end position="123"/>
    </location>
</feature>
<evidence type="ECO:0000259" key="2">
    <source>
        <dbReference type="Pfam" id="PF02517"/>
    </source>
</evidence>
<feature type="transmembrane region" description="Helical" evidence="1">
    <location>
        <begin position="191"/>
        <end position="214"/>
    </location>
</feature>
<keyword evidence="1" id="KW-0472">Membrane</keyword>
<dbReference type="Proteomes" id="UP001219585">
    <property type="component" value="Chromosome"/>
</dbReference>
<dbReference type="AlphaFoldDB" id="A0AAJ5RUF9"/>
<accession>A0AAJ5RUF9</accession>
<feature type="transmembrane region" description="Helical" evidence="1">
    <location>
        <begin position="74"/>
        <end position="96"/>
    </location>
</feature>
<dbReference type="EMBL" id="CP113527">
    <property type="protein sequence ID" value="WDV08748.1"/>
    <property type="molecule type" value="Genomic_DNA"/>
</dbReference>
<dbReference type="GO" id="GO:0080120">
    <property type="term" value="P:CAAX-box protein maturation"/>
    <property type="evidence" value="ECO:0007669"/>
    <property type="project" value="UniProtKB-ARBA"/>
</dbReference>
<proteinExistence type="predicted"/>
<keyword evidence="1" id="KW-1133">Transmembrane helix</keyword>
<feature type="transmembrane region" description="Helical" evidence="1">
    <location>
        <begin position="135"/>
        <end position="154"/>
    </location>
</feature>
<name>A0AAJ5RUF9_9BACI</name>
<dbReference type="Pfam" id="PF02517">
    <property type="entry name" value="Rce1-like"/>
    <property type="match status" value="1"/>
</dbReference>
<feature type="domain" description="CAAX prenyl protease 2/Lysostaphin resistance protein A-like" evidence="2">
    <location>
        <begin position="102"/>
        <end position="201"/>
    </location>
</feature>
<evidence type="ECO:0000256" key="1">
    <source>
        <dbReference type="SAM" id="Phobius"/>
    </source>
</evidence>
<feature type="transmembrane region" description="Helical" evidence="1">
    <location>
        <begin position="38"/>
        <end position="58"/>
    </location>
</feature>
<dbReference type="GO" id="GO:0004175">
    <property type="term" value="F:endopeptidase activity"/>
    <property type="evidence" value="ECO:0007669"/>
    <property type="project" value="UniProtKB-ARBA"/>
</dbReference>
<dbReference type="KEGG" id="liu:OU989_09825"/>
<evidence type="ECO:0000313" key="3">
    <source>
        <dbReference type="EMBL" id="WDV08748.1"/>
    </source>
</evidence>
<gene>
    <name evidence="3" type="ORF">OU989_09825</name>
</gene>
<evidence type="ECO:0000313" key="4">
    <source>
        <dbReference type="Proteomes" id="UP001219585"/>
    </source>
</evidence>
<feature type="transmembrane region" description="Helical" evidence="1">
    <location>
        <begin position="12"/>
        <end position="32"/>
    </location>
</feature>
<dbReference type="RefSeq" id="WP_274796957.1">
    <property type="nucleotide sequence ID" value="NZ_CP113527.1"/>
</dbReference>
<protein>
    <submittedName>
        <fullName evidence="3">Type II CAAX endopeptidase family protein</fullName>
    </submittedName>
</protein>
<dbReference type="InterPro" id="IPR003675">
    <property type="entry name" value="Rce1/LyrA-like_dom"/>
</dbReference>
<reference evidence="3" key="1">
    <citation type="submission" date="2022-11" db="EMBL/GenBank/DDBJ databases">
        <title>Lysinibacillus irui.</title>
        <authorList>
            <person name="Akintayo S.O."/>
        </authorList>
    </citation>
    <scope>NUCLEOTIDE SEQUENCE</scope>
    <source>
        <strain evidence="3">IRB4-01</strain>
    </source>
</reference>
<sequence>MKKISQDTKFWLFFISPFFIILLGFLTATFFYQFIEGWAWIPLALVYWSLLGFCIYYFKGNRKLGDWFQKSKKAPFWITFTTLIGLFPLTILIMNYHLFHSVWLILSWLLFAIINPWLEEYYWRGVLFDSLLTKFPAWFAILYTTILFVISHPLMWGVFSYASQSYHLYIYLSVTGIVWAITYLKTKSLRSIILSHCIVDIGNLTVLTFLNIYIPPTM</sequence>
<organism evidence="3 4">
    <name type="scientific">Lysinibacillus irui</name>
    <dbReference type="NCBI Taxonomy" id="2998077"/>
    <lineage>
        <taxon>Bacteria</taxon>
        <taxon>Bacillati</taxon>
        <taxon>Bacillota</taxon>
        <taxon>Bacilli</taxon>
        <taxon>Bacillales</taxon>
        <taxon>Bacillaceae</taxon>
        <taxon>Lysinibacillus</taxon>
    </lineage>
</organism>
<keyword evidence="1" id="KW-0812">Transmembrane</keyword>
<feature type="transmembrane region" description="Helical" evidence="1">
    <location>
        <begin position="166"/>
        <end position="184"/>
    </location>
</feature>